<feature type="signal peptide" evidence="1">
    <location>
        <begin position="1"/>
        <end position="21"/>
    </location>
</feature>
<evidence type="ECO:0000313" key="2">
    <source>
        <dbReference type="EMBL" id="OWF38052.1"/>
    </source>
</evidence>
<dbReference type="Proteomes" id="UP000242188">
    <property type="component" value="Unassembled WGS sequence"/>
</dbReference>
<gene>
    <name evidence="2" type="ORF">KP79_PYT12805</name>
</gene>
<evidence type="ECO:0000313" key="3">
    <source>
        <dbReference type="Proteomes" id="UP000242188"/>
    </source>
</evidence>
<organism evidence="2 3">
    <name type="scientific">Mizuhopecten yessoensis</name>
    <name type="common">Japanese scallop</name>
    <name type="synonym">Patinopecten yessoensis</name>
    <dbReference type="NCBI Taxonomy" id="6573"/>
    <lineage>
        <taxon>Eukaryota</taxon>
        <taxon>Metazoa</taxon>
        <taxon>Spiralia</taxon>
        <taxon>Lophotrochozoa</taxon>
        <taxon>Mollusca</taxon>
        <taxon>Bivalvia</taxon>
        <taxon>Autobranchia</taxon>
        <taxon>Pteriomorphia</taxon>
        <taxon>Pectinida</taxon>
        <taxon>Pectinoidea</taxon>
        <taxon>Pectinidae</taxon>
        <taxon>Mizuhopecten</taxon>
    </lineage>
</organism>
<accession>A0A210PNI2</accession>
<evidence type="ECO:0000256" key="1">
    <source>
        <dbReference type="SAM" id="SignalP"/>
    </source>
</evidence>
<sequence>MDLMYCVPLLILGILFQQIAPECQYPSQLKGEWVTSDRGKWTFVNETIVRGITVDMPGLRTLDFFCIDQVGSTYLLQAVQFINIFEKITRFFACWNVTEISEDVFKYYSETEYDVFLAENIFGTVDYIATLEEACNRRTKPTSSKTFNIIARKTSLESGMAARKCSMDLRDVFKNVTFMRNGAVCDNVTMDGYRDDRKLMFASHLTMNGCSSVVLSGEYSCLYHVESEGTTFVSVWHNESYSFSCIAYRKEGDIIYATWTMMFCSANLSEDDPNYYRRDTSLETEIIFSGSEYAGMIYFAF</sequence>
<name>A0A210PNI2_MIZYE</name>
<feature type="chain" id="PRO_5012510192" evidence="1">
    <location>
        <begin position="22"/>
        <end position="301"/>
    </location>
</feature>
<protein>
    <submittedName>
        <fullName evidence="2">Uncharacterized protein</fullName>
    </submittedName>
</protein>
<dbReference type="AlphaFoldDB" id="A0A210PNI2"/>
<reference evidence="2 3" key="1">
    <citation type="journal article" date="2017" name="Nat. Ecol. Evol.">
        <title>Scallop genome provides insights into evolution of bilaterian karyotype and development.</title>
        <authorList>
            <person name="Wang S."/>
            <person name="Zhang J."/>
            <person name="Jiao W."/>
            <person name="Li J."/>
            <person name="Xun X."/>
            <person name="Sun Y."/>
            <person name="Guo X."/>
            <person name="Huan P."/>
            <person name="Dong B."/>
            <person name="Zhang L."/>
            <person name="Hu X."/>
            <person name="Sun X."/>
            <person name="Wang J."/>
            <person name="Zhao C."/>
            <person name="Wang Y."/>
            <person name="Wang D."/>
            <person name="Huang X."/>
            <person name="Wang R."/>
            <person name="Lv J."/>
            <person name="Li Y."/>
            <person name="Zhang Z."/>
            <person name="Liu B."/>
            <person name="Lu W."/>
            <person name="Hui Y."/>
            <person name="Liang J."/>
            <person name="Zhou Z."/>
            <person name="Hou R."/>
            <person name="Li X."/>
            <person name="Liu Y."/>
            <person name="Li H."/>
            <person name="Ning X."/>
            <person name="Lin Y."/>
            <person name="Zhao L."/>
            <person name="Xing Q."/>
            <person name="Dou J."/>
            <person name="Li Y."/>
            <person name="Mao J."/>
            <person name="Guo H."/>
            <person name="Dou H."/>
            <person name="Li T."/>
            <person name="Mu C."/>
            <person name="Jiang W."/>
            <person name="Fu Q."/>
            <person name="Fu X."/>
            <person name="Miao Y."/>
            <person name="Liu J."/>
            <person name="Yu Q."/>
            <person name="Li R."/>
            <person name="Liao H."/>
            <person name="Li X."/>
            <person name="Kong Y."/>
            <person name="Jiang Z."/>
            <person name="Chourrout D."/>
            <person name="Li R."/>
            <person name="Bao Z."/>
        </authorList>
    </citation>
    <scope>NUCLEOTIDE SEQUENCE [LARGE SCALE GENOMIC DNA]</scope>
    <source>
        <strain evidence="2 3">PY_sf001</strain>
    </source>
</reference>
<comment type="caution">
    <text evidence="2">The sequence shown here is derived from an EMBL/GenBank/DDBJ whole genome shotgun (WGS) entry which is preliminary data.</text>
</comment>
<dbReference type="OrthoDB" id="6114178at2759"/>
<keyword evidence="3" id="KW-1185">Reference proteome</keyword>
<dbReference type="EMBL" id="NEDP02005574">
    <property type="protein sequence ID" value="OWF38052.1"/>
    <property type="molecule type" value="Genomic_DNA"/>
</dbReference>
<keyword evidence="1" id="KW-0732">Signal</keyword>
<proteinExistence type="predicted"/>